<feature type="region of interest" description="Disordered" evidence="1">
    <location>
        <begin position="70"/>
        <end position="166"/>
    </location>
</feature>
<dbReference type="EMBL" id="JAKNSF020000066">
    <property type="protein sequence ID" value="KAK7722103.1"/>
    <property type="molecule type" value="Genomic_DNA"/>
</dbReference>
<sequence>MNTNTNTNKKWDDTSQKDLVFAMLMSTGDANIKADWQKVEKIMISWSYNFTIGAMSQHWSKTILKAFKERHPDNAKDGDNTNPATPLKAGAGTRTPKTPASAKGNGKGRKRPASDAETSPESGSMKKTARTSAKKMKYSEGPGEDDEEEQAVVKGETVDEDYDHAI</sequence>
<name>A0ABR1P0L2_DIAER</name>
<feature type="compositionally biased region" description="Basic and acidic residues" evidence="1">
    <location>
        <begin position="70"/>
        <end position="79"/>
    </location>
</feature>
<reference evidence="2 3" key="1">
    <citation type="submission" date="2024-02" db="EMBL/GenBank/DDBJ databases">
        <title>De novo assembly and annotation of 12 fungi associated with fruit tree decline syndrome in Ontario, Canada.</title>
        <authorList>
            <person name="Sulman M."/>
            <person name="Ellouze W."/>
            <person name="Ilyukhin E."/>
        </authorList>
    </citation>
    <scope>NUCLEOTIDE SEQUENCE [LARGE SCALE GENOMIC DNA]</scope>
    <source>
        <strain evidence="2 3">M169</strain>
    </source>
</reference>
<proteinExistence type="predicted"/>
<dbReference type="Proteomes" id="UP001430848">
    <property type="component" value="Unassembled WGS sequence"/>
</dbReference>
<evidence type="ECO:0000313" key="2">
    <source>
        <dbReference type="EMBL" id="KAK7722103.1"/>
    </source>
</evidence>
<evidence type="ECO:0000256" key="1">
    <source>
        <dbReference type="SAM" id="MobiDB-lite"/>
    </source>
</evidence>
<accession>A0ABR1P0L2</accession>
<gene>
    <name evidence="2" type="ORF">SLS63_009245</name>
</gene>
<protein>
    <submittedName>
        <fullName evidence="2">Uncharacterized protein</fullName>
    </submittedName>
</protein>
<organism evidence="2 3">
    <name type="scientific">Diaporthe eres</name>
    <name type="common">Phomopsis oblonga</name>
    <dbReference type="NCBI Taxonomy" id="83184"/>
    <lineage>
        <taxon>Eukaryota</taxon>
        <taxon>Fungi</taxon>
        <taxon>Dikarya</taxon>
        <taxon>Ascomycota</taxon>
        <taxon>Pezizomycotina</taxon>
        <taxon>Sordariomycetes</taxon>
        <taxon>Sordariomycetidae</taxon>
        <taxon>Diaporthales</taxon>
        <taxon>Diaporthaceae</taxon>
        <taxon>Diaporthe</taxon>
        <taxon>Diaporthe eres species complex</taxon>
    </lineage>
</organism>
<feature type="compositionally biased region" description="Basic residues" evidence="1">
    <location>
        <begin position="127"/>
        <end position="136"/>
    </location>
</feature>
<comment type="caution">
    <text evidence="2">The sequence shown here is derived from an EMBL/GenBank/DDBJ whole genome shotgun (WGS) entry which is preliminary data.</text>
</comment>
<evidence type="ECO:0000313" key="3">
    <source>
        <dbReference type="Proteomes" id="UP001430848"/>
    </source>
</evidence>
<keyword evidence="3" id="KW-1185">Reference proteome</keyword>